<gene>
    <name evidence="3" type="ORF">PO878_08605</name>
</gene>
<proteinExistence type="predicted"/>
<evidence type="ECO:0000256" key="1">
    <source>
        <dbReference type="SAM" id="MobiDB-lite"/>
    </source>
</evidence>
<dbReference type="RefSeq" id="WP_272738299.1">
    <property type="nucleotide sequence ID" value="NZ_CP116942.1"/>
</dbReference>
<keyword evidence="2" id="KW-1133">Transmembrane helix</keyword>
<keyword evidence="2" id="KW-0472">Membrane</keyword>
<dbReference type="AlphaFoldDB" id="A0AAF0BXI5"/>
<feature type="region of interest" description="Disordered" evidence="1">
    <location>
        <begin position="62"/>
        <end position="168"/>
    </location>
</feature>
<protein>
    <submittedName>
        <fullName evidence="3">Uncharacterized protein</fullName>
    </submittedName>
</protein>
<evidence type="ECO:0000313" key="3">
    <source>
        <dbReference type="EMBL" id="WCO68784.1"/>
    </source>
</evidence>
<sequence>MSNLRDHLEQTAEPDDDQLDLSALHERAVVRRRHLARRRAGLAVVVALLVVGGMGALTRSAPGERITASDQARATVEGEPDPSASTTSEPTTASSEPTTSAPEPSASTTTTPPASTTAAPSTTAPDVTPPPTTSPPTSTPPATVPPTAAPLRGTYSGTETYRLGTGECPDITHDLTVDVALDDGRSARLHEDYCGTHRGDRWYGEGTFSLDVDDGSGLSGTFVNSAPVGTSGVPYSLDVTDGRGALDRARGRCDLTVDLRVEAFGRQHHEGTITCWLTDDGDTGPSPVPDPRS</sequence>
<feature type="compositionally biased region" description="Pro residues" evidence="1">
    <location>
        <begin position="127"/>
        <end position="148"/>
    </location>
</feature>
<keyword evidence="4" id="KW-1185">Reference proteome</keyword>
<name>A0AAF0BXI5_9ACTN</name>
<evidence type="ECO:0000313" key="4">
    <source>
        <dbReference type="Proteomes" id="UP001216390"/>
    </source>
</evidence>
<dbReference type="KEGG" id="ima:PO878_08605"/>
<feature type="transmembrane region" description="Helical" evidence="2">
    <location>
        <begin position="40"/>
        <end position="57"/>
    </location>
</feature>
<keyword evidence="2" id="KW-0812">Transmembrane</keyword>
<feature type="compositionally biased region" description="Low complexity" evidence="1">
    <location>
        <begin position="81"/>
        <end position="126"/>
    </location>
</feature>
<reference evidence="3" key="1">
    <citation type="submission" date="2023-01" db="EMBL/GenBank/DDBJ databases">
        <title>The diversity of Class Acidimicrobiia in South China Sea sediment environments and the proposal of Iamia marina sp. nov., a novel species of the genus Iamia.</title>
        <authorList>
            <person name="He Y."/>
            <person name="Tian X."/>
        </authorList>
    </citation>
    <scope>NUCLEOTIDE SEQUENCE</scope>
    <source>
        <strain evidence="3">DSM 19957</strain>
    </source>
</reference>
<accession>A0AAF0BXI5</accession>
<organism evidence="3 4">
    <name type="scientific">Iamia majanohamensis</name>
    <dbReference type="NCBI Taxonomy" id="467976"/>
    <lineage>
        <taxon>Bacteria</taxon>
        <taxon>Bacillati</taxon>
        <taxon>Actinomycetota</taxon>
        <taxon>Acidimicrobiia</taxon>
        <taxon>Acidimicrobiales</taxon>
        <taxon>Iamiaceae</taxon>
        <taxon>Iamia</taxon>
    </lineage>
</organism>
<evidence type="ECO:0000256" key="2">
    <source>
        <dbReference type="SAM" id="Phobius"/>
    </source>
</evidence>
<dbReference type="Proteomes" id="UP001216390">
    <property type="component" value="Chromosome"/>
</dbReference>
<dbReference type="EMBL" id="CP116942">
    <property type="protein sequence ID" value="WCO68784.1"/>
    <property type="molecule type" value="Genomic_DNA"/>
</dbReference>